<dbReference type="Pfam" id="PF13403">
    <property type="entry name" value="Hint_2"/>
    <property type="match status" value="1"/>
</dbReference>
<accession>A0A0N7LRF6</accession>
<reference evidence="2 3" key="1">
    <citation type="submission" date="2015-09" db="EMBL/GenBank/DDBJ databases">
        <authorList>
            <consortium name="Swine Surveillance"/>
        </authorList>
    </citation>
    <scope>NUCLEOTIDE SEQUENCE [LARGE SCALE GENOMIC DNA]</scope>
    <source>
        <strain evidence="2 3">CECT 7688</strain>
    </source>
</reference>
<evidence type="ECO:0000259" key="1">
    <source>
        <dbReference type="Pfam" id="PF13403"/>
    </source>
</evidence>
<feature type="domain" description="Hedgehog/Intein (Hint)" evidence="1">
    <location>
        <begin position="32"/>
        <end position="165"/>
    </location>
</feature>
<dbReference type="STRING" id="321267.SHM7688_00111"/>
<dbReference type="RefSeq" id="WP_058238073.1">
    <property type="nucleotide sequence ID" value="NZ_CYPW01000001.1"/>
</dbReference>
<proteinExistence type="predicted"/>
<keyword evidence="3" id="KW-1185">Reference proteome</keyword>
<gene>
    <name evidence="2" type="ORF">SHM7688_00111</name>
</gene>
<dbReference type="Proteomes" id="UP000054823">
    <property type="component" value="Unassembled WGS sequence"/>
</dbReference>
<name>A0A0N7LRF6_9RHOB</name>
<protein>
    <recommendedName>
        <fullName evidence="1">Hedgehog/Intein (Hint) domain-containing protein</fullName>
    </recommendedName>
</protein>
<evidence type="ECO:0000313" key="3">
    <source>
        <dbReference type="Proteomes" id="UP000054823"/>
    </source>
</evidence>
<organism evidence="2 3">
    <name type="scientific">Shimia marina</name>
    <dbReference type="NCBI Taxonomy" id="321267"/>
    <lineage>
        <taxon>Bacteria</taxon>
        <taxon>Pseudomonadati</taxon>
        <taxon>Pseudomonadota</taxon>
        <taxon>Alphaproteobacteria</taxon>
        <taxon>Rhodobacterales</taxon>
        <taxon>Roseobacteraceae</taxon>
    </lineage>
</organism>
<dbReference type="AlphaFoldDB" id="A0A0N7LRF6"/>
<dbReference type="InterPro" id="IPR028992">
    <property type="entry name" value="Hedgehog/Intein_dom"/>
</dbReference>
<sequence length="222" mass="23932">MVGTLRERARLALAARKQTTGEKPVLLTVGCGLVAGSRVATPGGWALVERLCIGDEVLTFDAGFQRITALVPEVVFTSEQLTPRPLWPLHVPKGTLENRQDLIVPPHQGILVESPDVRDAWGDPYALLPAAALEIVEGVERIEPQGSLSAVLPVFAEDQMVFVNGGTLAFSQCFWGLRAGVRPRFGRAPNYKMLPVNAAQALLETGRVKTLGVPVPELRQAA</sequence>
<evidence type="ECO:0000313" key="2">
    <source>
        <dbReference type="EMBL" id="CUH50684.1"/>
    </source>
</evidence>
<dbReference type="OrthoDB" id="7685535at2"/>
<dbReference type="EMBL" id="CYPW01000001">
    <property type="protein sequence ID" value="CUH50684.1"/>
    <property type="molecule type" value="Genomic_DNA"/>
</dbReference>